<evidence type="ECO:0000313" key="3">
    <source>
        <dbReference type="Proteomes" id="UP000191897"/>
    </source>
</evidence>
<reference evidence="2 3" key="1">
    <citation type="submission" date="2016-01" db="EMBL/GenBank/DDBJ databases">
        <authorList>
            <person name="Oliw E.H."/>
        </authorList>
    </citation>
    <scope>NUCLEOTIDE SEQUENCE [LARGE SCALE GENOMIC DNA]</scope>
    <source>
        <strain evidence="2 3">Kerr 14</strain>
    </source>
</reference>
<name>A0A1S7SCW4_AGRTU</name>
<dbReference type="EMBL" id="FBWC01000041">
    <property type="protein sequence ID" value="CUX66847.1"/>
    <property type="molecule type" value="Genomic_DNA"/>
</dbReference>
<organism evidence="2 3">
    <name type="scientific">Agrobacterium tumefaciens str. Kerr 14</name>
    <dbReference type="NCBI Taxonomy" id="1183424"/>
    <lineage>
        <taxon>Bacteria</taxon>
        <taxon>Pseudomonadati</taxon>
        <taxon>Pseudomonadota</taxon>
        <taxon>Alphaproteobacteria</taxon>
        <taxon>Hyphomicrobiales</taxon>
        <taxon>Rhizobiaceae</taxon>
        <taxon>Rhizobium/Agrobacterium group</taxon>
        <taxon>Agrobacterium</taxon>
        <taxon>Agrobacterium tumefaciens complex</taxon>
    </lineage>
</organism>
<protein>
    <submittedName>
        <fullName evidence="2">Uncharacterized protein</fullName>
    </submittedName>
</protein>
<gene>
    <name evidence="2" type="ORF">AGR4C_pb20008</name>
</gene>
<dbReference type="AlphaFoldDB" id="A0A1S7SCW4"/>
<proteinExistence type="predicted"/>
<sequence length="82" mass="9119">MPAPLSSSVREASRPFARGPAEEYHQAPPPTRALLNLRAEIEYRQLARGIIQSEGWQSLPTKAGRARNRAIGKLMLRAPNDE</sequence>
<feature type="compositionally biased region" description="Polar residues" evidence="1">
    <location>
        <begin position="1"/>
        <end position="10"/>
    </location>
</feature>
<dbReference type="Proteomes" id="UP000191897">
    <property type="component" value="Unassembled WGS sequence"/>
</dbReference>
<evidence type="ECO:0000256" key="1">
    <source>
        <dbReference type="SAM" id="MobiDB-lite"/>
    </source>
</evidence>
<feature type="region of interest" description="Disordered" evidence="1">
    <location>
        <begin position="1"/>
        <end position="30"/>
    </location>
</feature>
<evidence type="ECO:0000313" key="2">
    <source>
        <dbReference type="EMBL" id="CUX66847.1"/>
    </source>
</evidence>
<accession>A0A1S7SCW4</accession>